<evidence type="ECO:0000256" key="4">
    <source>
        <dbReference type="ARBA" id="ARBA00022432"/>
    </source>
</evidence>
<evidence type="ECO:0000256" key="7">
    <source>
        <dbReference type="ARBA" id="ARBA00023004"/>
    </source>
</evidence>
<keyword evidence="8 11" id="KW-0411">Iron-sulfur</keyword>
<protein>
    <recommendedName>
        <fullName evidence="11">L-serine dehydratase</fullName>
        <ecNumber evidence="11">4.3.1.17</ecNumber>
    </recommendedName>
</protein>
<comment type="catalytic activity">
    <reaction evidence="10 11">
        <text>L-serine = pyruvate + NH4(+)</text>
        <dbReference type="Rhea" id="RHEA:19169"/>
        <dbReference type="ChEBI" id="CHEBI:15361"/>
        <dbReference type="ChEBI" id="CHEBI:28938"/>
        <dbReference type="ChEBI" id="CHEBI:33384"/>
        <dbReference type="EC" id="4.3.1.17"/>
    </reaction>
</comment>
<keyword evidence="5 11" id="KW-0004">4Fe-4S</keyword>
<dbReference type="KEGG" id="tli:Tlie_0059"/>
<dbReference type="EC" id="4.3.1.17" evidence="11"/>
<organism evidence="13 14">
    <name type="scientific">Thermovirga lienii (strain ATCC BAA-1197 / DSM 17291 / Cas60314)</name>
    <dbReference type="NCBI Taxonomy" id="580340"/>
    <lineage>
        <taxon>Bacteria</taxon>
        <taxon>Thermotogati</taxon>
        <taxon>Synergistota</taxon>
        <taxon>Synergistia</taxon>
        <taxon>Synergistales</taxon>
        <taxon>Thermovirgaceae</taxon>
        <taxon>Thermovirga</taxon>
    </lineage>
</organism>
<accession>G7V5H8</accession>
<evidence type="ECO:0000256" key="5">
    <source>
        <dbReference type="ARBA" id="ARBA00022485"/>
    </source>
</evidence>
<dbReference type="HOGENOM" id="CLU_022305_2_0_0"/>
<dbReference type="GO" id="GO:0046872">
    <property type="term" value="F:metal ion binding"/>
    <property type="evidence" value="ECO:0007669"/>
    <property type="project" value="UniProtKB-KW"/>
</dbReference>
<feature type="domain" description="Serine dehydratase-like alpha subunit" evidence="12">
    <location>
        <begin position="35"/>
        <end position="272"/>
    </location>
</feature>
<dbReference type="EMBL" id="CP003096">
    <property type="protein sequence ID" value="AER65805.1"/>
    <property type="molecule type" value="Genomic_DNA"/>
</dbReference>
<dbReference type="eggNOG" id="COG1760">
    <property type="taxonomic scope" value="Bacteria"/>
</dbReference>
<comment type="cofactor">
    <cofactor evidence="1 11">
        <name>[4Fe-4S] cluster</name>
        <dbReference type="ChEBI" id="CHEBI:49883"/>
    </cofactor>
</comment>
<evidence type="ECO:0000256" key="3">
    <source>
        <dbReference type="ARBA" id="ARBA00008636"/>
    </source>
</evidence>
<keyword evidence="4 11" id="KW-0312">Gluconeogenesis</keyword>
<dbReference type="Pfam" id="PF03313">
    <property type="entry name" value="SDH_alpha"/>
    <property type="match status" value="1"/>
</dbReference>
<dbReference type="Proteomes" id="UP000005868">
    <property type="component" value="Chromosome"/>
</dbReference>
<evidence type="ECO:0000256" key="2">
    <source>
        <dbReference type="ARBA" id="ARBA00004742"/>
    </source>
</evidence>
<comment type="pathway">
    <text evidence="2">Carbohydrate biosynthesis; gluconeogenesis.</text>
</comment>
<reference evidence="14" key="1">
    <citation type="submission" date="2011-10" db="EMBL/GenBank/DDBJ databases">
        <title>The complete genome of chromosome of Thermovirga lienii DSM 17291.</title>
        <authorList>
            <consortium name="US DOE Joint Genome Institute (JGI-PGF)"/>
            <person name="Lucas S."/>
            <person name="Copeland A."/>
            <person name="Lapidus A."/>
            <person name="Glavina del Rio T."/>
            <person name="Dalin E."/>
            <person name="Tice H."/>
            <person name="Bruce D."/>
            <person name="Goodwin L."/>
            <person name="Pitluck S."/>
            <person name="Peters L."/>
            <person name="Mikhailova N."/>
            <person name="Saunders E."/>
            <person name="Kyrpides N."/>
            <person name="Mavromatis K."/>
            <person name="Ivanova N."/>
            <person name="Last F.I."/>
            <person name="Brettin T."/>
            <person name="Detter J.C."/>
            <person name="Han C."/>
            <person name="Larimer F."/>
            <person name="Land M."/>
            <person name="Hauser L."/>
            <person name="Markowitz V."/>
            <person name="Cheng J.-F."/>
            <person name="Hugenholtz P."/>
            <person name="Woyke T."/>
            <person name="Wu D."/>
            <person name="Spring S."/>
            <person name="Schroeder M."/>
            <person name="Brambilla E.-M."/>
            <person name="Klenk H.-P."/>
            <person name="Eisen J.A."/>
        </authorList>
    </citation>
    <scope>NUCLEOTIDE SEQUENCE [LARGE SCALE GENOMIC DNA]</scope>
    <source>
        <strain evidence="14">ATCC BAA-1197 / DSM 17291 / Cas60314</strain>
    </source>
</reference>
<dbReference type="InterPro" id="IPR004642">
    <property type="entry name" value="Ser_deHydtase_asu"/>
</dbReference>
<sequence>MLSFEEILSISRTKTISFPDAFVERQSLEYGDKIPVIKENMALRLQEMRRSVEEALEKKPSGKIVSDISDKMNFYEGANQPLSGKFVTRACQIALAVATHNASMGRIVAAPTAGSCGILPGVLFAAEEIFSFSQQTLLEGLITAGGIGAIIASRATLSGAEGGCQAECGAAAAMAAGALTHMRKASAEAVAQSAALVIKSILGLVCDPVAGLVEVPCIKRNGTLTALAAVCSDMASAGIESSIPPDEVIDAMYKVGKALPETLRETSLGGIAATPRALKIEEKLKALAPDIK</sequence>
<dbReference type="GO" id="GO:0003941">
    <property type="term" value="F:L-serine ammonia-lyase activity"/>
    <property type="evidence" value="ECO:0007669"/>
    <property type="project" value="UniProtKB-UniRule"/>
</dbReference>
<dbReference type="InterPro" id="IPR005130">
    <property type="entry name" value="Ser_deHydtase-like_asu"/>
</dbReference>
<dbReference type="NCBIfam" id="TIGR00718">
    <property type="entry name" value="sda_alpha"/>
    <property type="match status" value="1"/>
</dbReference>
<evidence type="ECO:0000256" key="11">
    <source>
        <dbReference type="RuleBase" id="RU366059"/>
    </source>
</evidence>
<keyword evidence="7 11" id="KW-0408">Iron</keyword>
<keyword evidence="9 11" id="KW-0456">Lyase</keyword>
<keyword evidence="14" id="KW-1185">Reference proteome</keyword>
<evidence type="ECO:0000256" key="9">
    <source>
        <dbReference type="ARBA" id="ARBA00023239"/>
    </source>
</evidence>
<evidence type="ECO:0000256" key="1">
    <source>
        <dbReference type="ARBA" id="ARBA00001966"/>
    </source>
</evidence>
<name>G7V5H8_THELD</name>
<evidence type="ECO:0000256" key="10">
    <source>
        <dbReference type="ARBA" id="ARBA00049406"/>
    </source>
</evidence>
<dbReference type="InterPro" id="IPR051318">
    <property type="entry name" value="Fe-S_L-Ser"/>
</dbReference>
<dbReference type="OrthoDB" id="9805537at2"/>
<dbReference type="STRING" id="580340.Tlie_0059"/>
<dbReference type="PANTHER" id="PTHR30182:SF1">
    <property type="entry name" value="L-SERINE DEHYDRATASE 1"/>
    <property type="match status" value="1"/>
</dbReference>
<evidence type="ECO:0000313" key="14">
    <source>
        <dbReference type="Proteomes" id="UP000005868"/>
    </source>
</evidence>
<evidence type="ECO:0000313" key="13">
    <source>
        <dbReference type="EMBL" id="AER65805.1"/>
    </source>
</evidence>
<comment type="similarity">
    <text evidence="3 11">Belongs to the iron-sulfur dependent L-serine dehydratase family.</text>
</comment>
<dbReference type="AlphaFoldDB" id="G7V5H8"/>
<keyword evidence="6 11" id="KW-0479">Metal-binding</keyword>
<dbReference type="PANTHER" id="PTHR30182">
    <property type="entry name" value="L-SERINE DEHYDRATASE"/>
    <property type="match status" value="1"/>
</dbReference>
<dbReference type="GO" id="GO:0006094">
    <property type="term" value="P:gluconeogenesis"/>
    <property type="evidence" value="ECO:0007669"/>
    <property type="project" value="UniProtKB-KW"/>
</dbReference>
<gene>
    <name evidence="13" type="ordered locus">Tlie_0059</name>
</gene>
<evidence type="ECO:0000256" key="8">
    <source>
        <dbReference type="ARBA" id="ARBA00023014"/>
    </source>
</evidence>
<evidence type="ECO:0000259" key="12">
    <source>
        <dbReference type="Pfam" id="PF03313"/>
    </source>
</evidence>
<reference evidence="13 14" key="2">
    <citation type="journal article" date="2012" name="Stand. Genomic Sci.">
        <title>Genome sequence of the moderately thermophilic, amino-acid-degrading and sulfur-reducing bacterium Thermovirga lienii type strain (Cas60314(T)).</title>
        <authorList>
            <person name="Goker M."/>
            <person name="Saunders E."/>
            <person name="Lapidus A."/>
            <person name="Nolan M."/>
            <person name="Lucas S."/>
            <person name="Hammon N."/>
            <person name="Deshpande S."/>
            <person name="Cheng J.F."/>
            <person name="Han C."/>
            <person name="Tapia R."/>
            <person name="Goodwin L.A."/>
            <person name="Pitluck S."/>
            <person name="Liolios K."/>
            <person name="Mavromatis K."/>
            <person name="Pagani I."/>
            <person name="Ivanova N."/>
            <person name="Mikhailova N."/>
            <person name="Pati A."/>
            <person name="Chen A."/>
            <person name="Palaniappan K."/>
            <person name="Land M."/>
            <person name="Chang Y.J."/>
            <person name="Jeffries C.D."/>
            <person name="Brambilla E.M."/>
            <person name="Rohde M."/>
            <person name="Spring S."/>
            <person name="Detter J.C."/>
            <person name="Woyke T."/>
            <person name="Bristow J."/>
            <person name="Eisen J.A."/>
            <person name="Markowitz V."/>
            <person name="Hugenholtz P."/>
            <person name="Kyrpides N.C."/>
            <person name="Klenk H.P."/>
        </authorList>
    </citation>
    <scope>NUCLEOTIDE SEQUENCE [LARGE SCALE GENOMIC DNA]</scope>
    <source>
        <strain evidence="14">ATCC BAA-1197 / DSM 17291 / Cas60314</strain>
    </source>
</reference>
<evidence type="ECO:0000256" key="6">
    <source>
        <dbReference type="ARBA" id="ARBA00022723"/>
    </source>
</evidence>
<proteinExistence type="inferred from homology"/>
<dbReference type="GO" id="GO:0051539">
    <property type="term" value="F:4 iron, 4 sulfur cluster binding"/>
    <property type="evidence" value="ECO:0007669"/>
    <property type="project" value="UniProtKB-UniRule"/>
</dbReference>